<keyword evidence="5" id="KW-0067">ATP-binding</keyword>
<dbReference type="Pfam" id="PF01636">
    <property type="entry name" value="APH"/>
    <property type="match status" value="1"/>
</dbReference>
<dbReference type="InterPro" id="IPR011009">
    <property type="entry name" value="Kinase-like_dom_sf"/>
</dbReference>
<dbReference type="PANTHER" id="PTHR34273">
    <property type="entry name" value="METHYLTHIORIBOSE KINASE"/>
    <property type="match status" value="1"/>
</dbReference>
<sequence length="389" mass="43221">MPEASDKILTAETVPQYLNEHAEEIGVFPPNAKMTANAILGGNVNYAFCATEEGTNKKIFVKQAPEFVAIFGPDGLPLTSARMKQEIAVFEEWKGILGPELCAKYLPNIYKFDTERMVFVMDFLETHTLLDHELVGKDIVSNEVAKGLGEFMGKTHAATHSSKVSKERLEYLKKNFENRAMRDIQLEYVFTKCYKESTEEQRAGLNVDEKFMKEVNELKSMYDGNTDNLALNHGDLHPGSIMISGDDVKVIDPEFTVYGPPGLDVGSLLSGYVLGAVHQAFSNNSKAVDSIIKGIAAIWESYSNELKNAGISEDIIAKIEAETVGYTVAEVCRTALEFAGGRKWLQFEDTEVKSNSRKAALQIVEKCIVNRHQNGMKLLIESIEKECAK</sequence>
<keyword evidence="2" id="KW-0808">Transferase</keyword>
<keyword evidence="4" id="KW-0418">Kinase</keyword>
<keyword evidence="8" id="KW-1185">Reference proteome</keyword>
<dbReference type="Gene3D" id="3.90.1200.10">
    <property type="match status" value="1"/>
</dbReference>
<dbReference type="GO" id="GO:0005524">
    <property type="term" value="F:ATP binding"/>
    <property type="evidence" value="ECO:0007669"/>
    <property type="project" value="UniProtKB-KW"/>
</dbReference>
<dbReference type="PANTHER" id="PTHR34273:SF2">
    <property type="entry name" value="METHYLTHIORIBOSE KINASE"/>
    <property type="match status" value="1"/>
</dbReference>
<evidence type="ECO:0000256" key="3">
    <source>
        <dbReference type="ARBA" id="ARBA00022741"/>
    </source>
</evidence>
<proteinExistence type="inferred from homology"/>
<dbReference type="SUPFAM" id="SSF56112">
    <property type="entry name" value="Protein kinase-like (PK-like)"/>
    <property type="match status" value="1"/>
</dbReference>
<name>A0AAD3H2Q6_9STRA</name>
<protein>
    <recommendedName>
        <fullName evidence="6">Aminoglycoside phosphotransferase domain-containing protein</fullName>
    </recommendedName>
</protein>
<dbReference type="InterPro" id="IPR002575">
    <property type="entry name" value="Aminoglycoside_PTrfase"/>
</dbReference>
<evidence type="ECO:0000313" key="7">
    <source>
        <dbReference type="EMBL" id="GFH48200.1"/>
    </source>
</evidence>
<dbReference type="Gene3D" id="3.30.200.20">
    <property type="entry name" value="Phosphorylase Kinase, domain 1"/>
    <property type="match status" value="1"/>
</dbReference>
<organism evidence="7 8">
    <name type="scientific">Chaetoceros tenuissimus</name>
    <dbReference type="NCBI Taxonomy" id="426638"/>
    <lineage>
        <taxon>Eukaryota</taxon>
        <taxon>Sar</taxon>
        <taxon>Stramenopiles</taxon>
        <taxon>Ochrophyta</taxon>
        <taxon>Bacillariophyta</taxon>
        <taxon>Coscinodiscophyceae</taxon>
        <taxon>Chaetocerotophycidae</taxon>
        <taxon>Chaetocerotales</taxon>
        <taxon>Chaetocerotaceae</taxon>
        <taxon>Chaetoceros</taxon>
    </lineage>
</organism>
<dbReference type="GO" id="GO:0016301">
    <property type="term" value="F:kinase activity"/>
    <property type="evidence" value="ECO:0007669"/>
    <property type="project" value="UniProtKB-KW"/>
</dbReference>
<evidence type="ECO:0000256" key="2">
    <source>
        <dbReference type="ARBA" id="ARBA00022679"/>
    </source>
</evidence>
<comment type="caution">
    <text evidence="7">The sequence shown here is derived from an EMBL/GenBank/DDBJ whole genome shotgun (WGS) entry which is preliminary data.</text>
</comment>
<evidence type="ECO:0000256" key="5">
    <source>
        <dbReference type="ARBA" id="ARBA00022840"/>
    </source>
</evidence>
<dbReference type="Proteomes" id="UP001054902">
    <property type="component" value="Unassembled WGS sequence"/>
</dbReference>
<feature type="domain" description="Aminoglycoside phosphotransferase" evidence="6">
    <location>
        <begin position="118"/>
        <end position="270"/>
    </location>
</feature>
<evidence type="ECO:0000259" key="6">
    <source>
        <dbReference type="Pfam" id="PF01636"/>
    </source>
</evidence>
<keyword evidence="3" id="KW-0547">Nucleotide-binding</keyword>
<dbReference type="EMBL" id="BLLK01000027">
    <property type="protein sequence ID" value="GFH48200.1"/>
    <property type="molecule type" value="Genomic_DNA"/>
</dbReference>
<evidence type="ECO:0000313" key="8">
    <source>
        <dbReference type="Proteomes" id="UP001054902"/>
    </source>
</evidence>
<reference evidence="7 8" key="1">
    <citation type="journal article" date="2021" name="Sci. Rep.">
        <title>The genome of the diatom Chaetoceros tenuissimus carries an ancient integrated fragment of an extant virus.</title>
        <authorList>
            <person name="Hongo Y."/>
            <person name="Kimura K."/>
            <person name="Takaki Y."/>
            <person name="Yoshida Y."/>
            <person name="Baba S."/>
            <person name="Kobayashi G."/>
            <person name="Nagasaki K."/>
            <person name="Hano T."/>
            <person name="Tomaru Y."/>
        </authorList>
    </citation>
    <scope>NUCLEOTIDE SEQUENCE [LARGE SCALE GENOMIC DNA]</scope>
    <source>
        <strain evidence="7 8">NIES-3715</strain>
    </source>
</reference>
<evidence type="ECO:0000256" key="1">
    <source>
        <dbReference type="ARBA" id="ARBA00010165"/>
    </source>
</evidence>
<dbReference type="AlphaFoldDB" id="A0AAD3H2Q6"/>
<evidence type="ECO:0000256" key="4">
    <source>
        <dbReference type="ARBA" id="ARBA00022777"/>
    </source>
</evidence>
<accession>A0AAD3H2Q6</accession>
<comment type="similarity">
    <text evidence="1">Belongs to the methylthioribose kinase family.</text>
</comment>
<gene>
    <name evidence="7" type="ORF">CTEN210_04676</name>
</gene>